<dbReference type="KEGG" id="cprv:CYPRO_0896"/>
<keyword evidence="3" id="KW-0597">Phosphoprotein</keyword>
<evidence type="ECO:0000256" key="1">
    <source>
        <dbReference type="ARBA" id="ARBA00001946"/>
    </source>
</evidence>
<accession>A0A345UI71</accession>
<evidence type="ECO:0000259" key="9">
    <source>
        <dbReference type="Pfam" id="PF02878"/>
    </source>
</evidence>
<dbReference type="SUPFAM" id="SSF55957">
    <property type="entry name" value="Phosphoglucomutase, C-terminal domain"/>
    <property type="match status" value="1"/>
</dbReference>
<dbReference type="InterPro" id="IPR005844">
    <property type="entry name" value="A-D-PHexomutase_a/b/a-I"/>
</dbReference>
<dbReference type="Pfam" id="PF02880">
    <property type="entry name" value="PGM_PMM_III"/>
    <property type="match status" value="1"/>
</dbReference>
<evidence type="ECO:0000256" key="5">
    <source>
        <dbReference type="ARBA" id="ARBA00022842"/>
    </source>
</evidence>
<dbReference type="GO" id="GO:0008966">
    <property type="term" value="F:phosphoglucosamine mutase activity"/>
    <property type="evidence" value="ECO:0007669"/>
    <property type="project" value="InterPro"/>
</dbReference>
<dbReference type="InterPro" id="IPR050060">
    <property type="entry name" value="Phosphoglucosamine_mutase"/>
</dbReference>
<dbReference type="InterPro" id="IPR016055">
    <property type="entry name" value="A-D-PHexomutase_a/b/a-I/II/III"/>
</dbReference>
<name>A0A345UI71_9BACT</name>
<evidence type="ECO:0000313" key="13">
    <source>
        <dbReference type="Proteomes" id="UP000254808"/>
    </source>
</evidence>
<dbReference type="Gene3D" id="3.30.310.50">
    <property type="entry name" value="Alpha-D-phosphohexomutase, C-terminal domain"/>
    <property type="match status" value="1"/>
</dbReference>
<dbReference type="GO" id="GO:0005975">
    <property type="term" value="P:carbohydrate metabolic process"/>
    <property type="evidence" value="ECO:0007669"/>
    <property type="project" value="InterPro"/>
</dbReference>
<dbReference type="OrthoDB" id="9806956at2"/>
<dbReference type="InterPro" id="IPR005843">
    <property type="entry name" value="A-D-PHexomutase_C"/>
</dbReference>
<dbReference type="GO" id="GO:0004615">
    <property type="term" value="F:phosphomannomutase activity"/>
    <property type="evidence" value="ECO:0007669"/>
    <property type="project" value="TreeGrafter"/>
</dbReference>
<evidence type="ECO:0000313" key="12">
    <source>
        <dbReference type="EMBL" id="AXJ00173.1"/>
    </source>
</evidence>
<dbReference type="InterPro" id="IPR016066">
    <property type="entry name" value="A-D-PHexomutase_CS"/>
</dbReference>
<evidence type="ECO:0000259" key="8">
    <source>
        <dbReference type="Pfam" id="PF00408"/>
    </source>
</evidence>
<dbReference type="GO" id="GO:0006048">
    <property type="term" value="P:UDP-N-acetylglucosamine biosynthetic process"/>
    <property type="evidence" value="ECO:0007669"/>
    <property type="project" value="TreeGrafter"/>
</dbReference>
<evidence type="ECO:0000259" key="10">
    <source>
        <dbReference type="Pfam" id="PF02879"/>
    </source>
</evidence>
<dbReference type="InterPro" id="IPR036900">
    <property type="entry name" value="A-D-PHexomutase_C_sf"/>
</dbReference>
<keyword evidence="5 7" id="KW-0460">Magnesium</keyword>
<dbReference type="RefSeq" id="WP_114983466.1">
    <property type="nucleotide sequence ID" value="NZ_CP027806.1"/>
</dbReference>
<gene>
    <name evidence="12" type="ORF">CYPRO_0896</name>
</gene>
<dbReference type="NCBIfam" id="TIGR03990">
    <property type="entry name" value="Arch_GlmM"/>
    <property type="match status" value="1"/>
</dbReference>
<evidence type="ECO:0000256" key="4">
    <source>
        <dbReference type="ARBA" id="ARBA00022723"/>
    </source>
</evidence>
<dbReference type="Pfam" id="PF02878">
    <property type="entry name" value="PGM_PMM_I"/>
    <property type="match status" value="1"/>
</dbReference>
<dbReference type="InterPro" id="IPR024086">
    <property type="entry name" value="GlmM_arc-type"/>
</dbReference>
<keyword evidence="6" id="KW-0413">Isomerase</keyword>
<feature type="domain" description="Alpha-D-phosphohexomutase alpha/beta/alpha" evidence="9">
    <location>
        <begin position="7"/>
        <end position="129"/>
    </location>
</feature>
<dbReference type="GO" id="GO:0005829">
    <property type="term" value="C:cytosol"/>
    <property type="evidence" value="ECO:0007669"/>
    <property type="project" value="TreeGrafter"/>
</dbReference>
<dbReference type="Proteomes" id="UP000254808">
    <property type="component" value="Chromosome"/>
</dbReference>
<dbReference type="PANTHER" id="PTHR42946">
    <property type="entry name" value="PHOSPHOHEXOSE MUTASE"/>
    <property type="match status" value="1"/>
</dbReference>
<dbReference type="InterPro" id="IPR005846">
    <property type="entry name" value="A-D-PHexomutase_a/b/a-III"/>
</dbReference>
<evidence type="ECO:0000256" key="3">
    <source>
        <dbReference type="ARBA" id="ARBA00022553"/>
    </source>
</evidence>
<evidence type="ECO:0000256" key="6">
    <source>
        <dbReference type="ARBA" id="ARBA00023235"/>
    </source>
</evidence>
<evidence type="ECO:0000256" key="2">
    <source>
        <dbReference type="ARBA" id="ARBA00010231"/>
    </source>
</evidence>
<dbReference type="Gene3D" id="3.40.120.10">
    <property type="entry name" value="Alpha-D-Glucose-1,6-Bisphosphate, subunit A, domain 3"/>
    <property type="match status" value="3"/>
</dbReference>
<proteinExistence type="inferred from homology"/>
<sequence length="446" mass="47777">MALMVSVSGIRGIFGTDLNPENLARYSAAFGQWTGGGTVVVGRDSRVTGELCERVVVAALQSAGCNVIKTGIVPTPTVAMAVLKHKAAGGIILSASHNPAEWNALKMLNSKSEFLDASEGAEVLKIAESGISYSAWDQLGTVTEDAEAVRTHVDSILALPYIDADKIAARNFTVAVDAVNGAGSESIPYLLERLGVQTVHRLHCTPDGLFPHNPEPLPEHLGEICDLIREKGADLGVVTDPDADRLALVDNNGRLFGEEYTQAAAFDFYLNHRKGDVCTNLSSSMICDFVAEKYGVRCHRAAVGEINVVKKMRAEGAVISGEGNGGVILPELHAGRDALVGIAMVLQHLADTGLTAAAYRDSLPNYYISKNKIQLGDVNAEAALLKVLHAYAHLEPDDTDGIKIVMDDGWAHLRKSNTEPIIRIYTESDSMERADAIANEIKALIR</sequence>
<dbReference type="SUPFAM" id="SSF53738">
    <property type="entry name" value="Phosphoglucomutase, first 3 domains"/>
    <property type="match status" value="3"/>
</dbReference>
<dbReference type="Pfam" id="PF00408">
    <property type="entry name" value="PGM_PMM_IV"/>
    <property type="match status" value="1"/>
</dbReference>
<keyword evidence="13" id="KW-1185">Reference proteome</keyword>
<keyword evidence="4 7" id="KW-0479">Metal-binding</keyword>
<dbReference type="EMBL" id="CP027806">
    <property type="protein sequence ID" value="AXJ00173.1"/>
    <property type="molecule type" value="Genomic_DNA"/>
</dbReference>
<dbReference type="PRINTS" id="PR00509">
    <property type="entry name" value="PGMPMM"/>
</dbReference>
<dbReference type="Pfam" id="PF02879">
    <property type="entry name" value="PGM_PMM_II"/>
    <property type="match status" value="1"/>
</dbReference>
<dbReference type="InterPro" id="IPR005845">
    <property type="entry name" value="A-D-PHexomutase_a/b/a-II"/>
</dbReference>
<dbReference type="PROSITE" id="PS00710">
    <property type="entry name" value="PGM_PMM"/>
    <property type="match status" value="1"/>
</dbReference>
<evidence type="ECO:0000259" key="11">
    <source>
        <dbReference type="Pfam" id="PF02880"/>
    </source>
</evidence>
<dbReference type="AlphaFoldDB" id="A0A345UI71"/>
<reference evidence="12 13" key="1">
    <citation type="submission" date="2018-03" db="EMBL/GenBank/DDBJ databases">
        <title>Phenotypic and genomic properties of Cyclonatronum proteinivorum gen. nov., sp. nov., a haloalkaliphilic bacteroidete from soda lakes possessing Na+-translocating rhodopsin.</title>
        <authorList>
            <person name="Toshchakov S.V."/>
            <person name="Korzhenkov A."/>
            <person name="Samarov N.I."/>
            <person name="Kublanov I.V."/>
            <person name="Muntyan M.S."/>
            <person name="Sorokin D.Y."/>
        </authorList>
    </citation>
    <scope>NUCLEOTIDE SEQUENCE [LARGE SCALE GENOMIC DNA]</scope>
    <source>
        <strain evidence="12 13">Omega</strain>
    </source>
</reference>
<evidence type="ECO:0000256" key="7">
    <source>
        <dbReference type="RuleBase" id="RU004326"/>
    </source>
</evidence>
<organism evidence="12 13">
    <name type="scientific">Cyclonatronum proteinivorum</name>
    <dbReference type="NCBI Taxonomy" id="1457365"/>
    <lineage>
        <taxon>Bacteria</taxon>
        <taxon>Pseudomonadati</taxon>
        <taxon>Balneolota</taxon>
        <taxon>Balneolia</taxon>
        <taxon>Balneolales</taxon>
        <taxon>Cyclonatronaceae</taxon>
        <taxon>Cyclonatronum</taxon>
    </lineage>
</organism>
<dbReference type="InterPro" id="IPR005841">
    <property type="entry name" value="Alpha-D-phosphohexomutase_SF"/>
</dbReference>
<protein>
    <submittedName>
        <fullName evidence="12">Phosphomannomutase</fullName>
    </submittedName>
</protein>
<comment type="cofactor">
    <cofactor evidence="1">
        <name>Mg(2+)</name>
        <dbReference type="ChEBI" id="CHEBI:18420"/>
    </cofactor>
</comment>
<feature type="domain" description="Alpha-D-phosphohexomutase alpha/beta/alpha" evidence="10">
    <location>
        <begin position="162"/>
        <end position="253"/>
    </location>
</feature>
<comment type="similarity">
    <text evidence="2 7">Belongs to the phosphohexose mutase family.</text>
</comment>
<dbReference type="PANTHER" id="PTHR42946:SF1">
    <property type="entry name" value="PHOSPHOGLUCOMUTASE (ALPHA-D-GLUCOSE-1,6-BISPHOSPHATE-DEPENDENT)"/>
    <property type="match status" value="1"/>
</dbReference>
<dbReference type="GO" id="GO:0000287">
    <property type="term" value="F:magnesium ion binding"/>
    <property type="evidence" value="ECO:0007669"/>
    <property type="project" value="InterPro"/>
</dbReference>
<dbReference type="GO" id="GO:0009252">
    <property type="term" value="P:peptidoglycan biosynthetic process"/>
    <property type="evidence" value="ECO:0007669"/>
    <property type="project" value="TreeGrafter"/>
</dbReference>
<feature type="domain" description="Alpha-D-phosphohexomutase alpha/beta/alpha" evidence="11">
    <location>
        <begin position="271"/>
        <end position="364"/>
    </location>
</feature>
<feature type="domain" description="Alpha-D-phosphohexomutase C-terminal" evidence="8">
    <location>
        <begin position="384"/>
        <end position="442"/>
    </location>
</feature>